<accession>A0A428ZEW3</accession>
<evidence type="ECO:0000256" key="3">
    <source>
        <dbReference type="ARBA" id="ARBA00022729"/>
    </source>
</evidence>
<evidence type="ECO:0000256" key="4">
    <source>
        <dbReference type="SAM" id="SignalP"/>
    </source>
</evidence>
<dbReference type="Proteomes" id="UP000287547">
    <property type="component" value="Unassembled WGS sequence"/>
</dbReference>
<dbReference type="PANTHER" id="PTHR30024:SF47">
    <property type="entry name" value="TAURINE-BINDING PERIPLASMIC PROTEIN"/>
    <property type="match status" value="1"/>
</dbReference>
<feature type="chain" id="PRO_5038612618" evidence="4">
    <location>
        <begin position="45"/>
        <end position="347"/>
    </location>
</feature>
<reference evidence="6 7" key="1">
    <citation type="submission" date="2018-05" db="EMBL/GenBank/DDBJ databases">
        <title>Evolution of GPA BGCs.</title>
        <authorList>
            <person name="Waglechner N."/>
            <person name="Wright G.D."/>
        </authorList>
    </citation>
    <scope>NUCLEOTIDE SEQUENCE [LARGE SCALE GENOMIC DNA]</scope>
    <source>
        <strain evidence="6 7">A82846</strain>
    </source>
</reference>
<evidence type="ECO:0000313" key="6">
    <source>
        <dbReference type="EMBL" id="RSM86642.1"/>
    </source>
</evidence>
<organism evidence="6 7">
    <name type="scientific">Kibdelosporangium aridum</name>
    <dbReference type="NCBI Taxonomy" id="2030"/>
    <lineage>
        <taxon>Bacteria</taxon>
        <taxon>Bacillati</taxon>
        <taxon>Actinomycetota</taxon>
        <taxon>Actinomycetes</taxon>
        <taxon>Pseudonocardiales</taxon>
        <taxon>Pseudonocardiaceae</taxon>
        <taxon>Kibdelosporangium</taxon>
    </lineage>
</organism>
<gene>
    <name evidence="6" type="ORF">DMH04_13455</name>
</gene>
<dbReference type="PANTHER" id="PTHR30024">
    <property type="entry name" value="ALIPHATIC SULFONATES-BINDING PROTEIN-RELATED"/>
    <property type="match status" value="1"/>
</dbReference>
<dbReference type="OrthoDB" id="7808807at2"/>
<feature type="domain" description="Solute-binding protein family 3/N-terminal" evidence="5">
    <location>
        <begin position="60"/>
        <end position="291"/>
    </location>
</feature>
<proteinExistence type="inferred from homology"/>
<dbReference type="InterPro" id="IPR015168">
    <property type="entry name" value="SsuA/THI5"/>
</dbReference>
<dbReference type="SUPFAM" id="SSF53850">
    <property type="entry name" value="Periplasmic binding protein-like II"/>
    <property type="match status" value="1"/>
</dbReference>
<evidence type="ECO:0000259" key="5">
    <source>
        <dbReference type="SMART" id="SM00062"/>
    </source>
</evidence>
<name>A0A428ZEW3_KIBAR</name>
<feature type="signal peptide" evidence="4">
    <location>
        <begin position="1"/>
        <end position="44"/>
    </location>
</feature>
<dbReference type="AlphaFoldDB" id="A0A428ZEW3"/>
<dbReference type="SMART" id="SM00062">
    <property type="entry name" value="PBPb"/>
    <property type="match status" value="1"/>
</dbReference>
<protein>
    <submittedName>
        <fullName evidence="6">Thiamine biosynthesis protein</fullName>
    </submittedName>
</protein>
<comment type="caution">
    <text evidence="6">The sequence shown here is derived from an EMBL/GenBank/DDBJ whole genome shotgun (WGS) entry which is preliminary data.</text>
</comment>
<dbReference type="InterPro" id="IPR001638">
    <property type="entry name" value="Solute-binding_3/MltF_N"/>
</dbReference>
<evidence type="ECO:0000256" key="2">
    <source>
        <dbReference type="ARBA" id="ARBA00010742"/>
    </source>
</evidence>
<sequence>MWSDPAQIIVSCLPGEPRMSLARPWRIALSCVLALAAASCSALGGDTEKPNQTGGLEQTKVVVGTLPIVDTVPLAIAQQKGYFTQEGLDVELKSLPGGAAAVPGLANGELQFAFGNYVSFFTAQYKNVLDIKLVADAYQAAQGMFLILTGKDNAITKPADLAGKKIAINTKANIVELTARSALEANGVDIKTVTFTEIPFPDMQAAIERKNVDAAFMVEPYITQAQRKAGMLPVLDAATGATLDVPIAVWATSAKYAQENPKTTAAFQRAIVKGQRDAANRSLVEQTVTSYAKVDKDTVSLMRLGTWPTAMSPVRMQRVIDLMTQYGLMEKAKQINPESMIFNPPRG</sequence>
<dbReference type="Gene3D" id="3.40.190.10">
    <property type="entry name" value="Periplasmic binding protein-like II"/>
    <property type="match status" value="2"/>
</dbReference>
<dbReference type="GO" id="GO:0042597">
    <property type="term" value="C:periplasmic space"/>
    <property type="evidence" value="ECO:0007669"/>
    <property type="project" value="UniProtKB-SubCell"/>
</dbReference>
<comment type="similarity">
    <text evidence="2">Belongs to the bacterial solute-binding protein SsuA/TauA family.</text>
</comment>
<comment type="subcellular location">
    <subcellularLocation>
        <location evidence="1">Periplasm</location>
    </subcellularLocation>
</comment>
<keyword evidence="3 4" id="KW-0732">Signal</keyword>
<evidence type="ECO:0000256" key="1">
    <source>
        <dbReference type="ARBA" id="ARBA00004418"/>
    </source>
</evidence>
<dbReference type="Pfam" id="PF09084">
    <property type="entry name" value="NMT1"/>
    <property type="match status" value="1"/>
</dbReference>
<dbReference type="EMBL" id="QHKI01000008">
    <property type="protein sequence ID" value="RSM86642.1"/>
    <property type="molecule type" value="Genomic_DNA"/>
</dbReference>
<evidence type="ECO:0000313" key="7">
    <source>
        <dbReference type="Proteomes" id="UP000287547"/>
    </source>
</evidence>